<evidence type="ECO:0000313" key="4">
    <source>
        <dbReference type="Proteomes" id="UP000243463"/>
    </source>
</evidence>
<dbReference type="GO" id="GO:0003700">
    <property type="term" value="F:DNA-binding transcription factor activity"/>
    <property type="evidence" value="ECO:0007669"/>
    <property type="project" value="InterPro"/>
</dbReference>
<evidence type="ECO:0000313" key="3">
    <source>
        <dbReference type="EMBL" id="SNQ29711.1"/>
    </source>
</evidence>
<evidence type="ECO:0000259" key="2">
    <source>
        <dbReference type="PROSITE" id="PS01124"/>
    </source>
</evidence>
<dbReference type="InterPro" id="IPR018060">
    <property type="entry name" value="HTH_AraC"/>
</dbReference>
<dbReference type="PANTHER" id="PTHR47894">
    <property type="entry name" value="HTH-TYPE TRANSCRIPTIONAL REGULATOR GADX"/>
    <property type="match status" value="1"/>
</dbReference>
<dbReference type="GO" id="GO:0005829">
    <property type="term" value="C:cytosol"/>
    <property type="evidence" value="ECO:0007669"/>
    <property type="project" value="TreeGrafter"/>
</dbReference>
<reference evidence="4" key="1">
    <citation type="submission" date="2017-06" db="EMBL/GenBank/DDBJ databases">
        <authorList>
            <person name="Varghese N."/>
            <person name="Submissions S."/>
        </authorList>
    </citation>
    <scope>NUCLEOTIDE SEQUENCE [LARGE SCALE GENOMIC DNA]</scope>
    <source>
        <strain evidence="4">ANC 5114</strain>
    </source>
</reference>
<name>A0A217EGT6_9GAMM</name>
<dbReference type="Gene3D" id="1.10.10.60">
    <property type="entry name" value="Homeodomain-like"/>
    <property type="match status" value="1"/>
</dbReference>
<gene>
    <name evidence="3" type="ORF">SAMN05444584_1675</name>
</gene>
<dbReference type="Pfam" id="PF12625">
    <property type="entry name" value="Arabinose_bd"/>
    <property type="match status" value="1"/>
</dbReference>
<dbReference type="OrthoDB" id="5582699at2"/>
<dbReference type="AlphaFoldDB" id="A0A217EGT6"/>
<dbReference type="SMART" id="SM00342">
    <property type="entry name" value="HTH_ARAC"/>
    <property type="match status" value="1"/>
</dbReference>
<dbReference type="GO" id="GO:0000976">
    <property type="term" value="F:transcription cis-regulatory region binding"/>
    <property type="evidence" value="ECO:0007669"/>
    <property type="project" value="TreeGrafter"/>
</dbReference>
<keyword evidence="1" id="KW-0238">DNA-binding</keyword>
<keyword evidence="4" id="KW-1185">Reference proteome</keyword>
<dbReference type="Proteomes" id="UP000243463">
    <property type="component" value="Unassembled WGS sequence"/>
</dbReference>
<evidence type="ECO:0000256" key="1">
    <source>
        <dbReference type="ARBA" id="ARBA00023125"/>
    </source>
</evidence>
<dbReference type="PROSITE" id="PS01124">
    <property type="entry name" value="HTH_ARAC_FAMILY_2"/>
    <property type="match status" value="1"/>
</dbReference>
<feature type="domain" description="HTH araC/xylS-type" evidence="2">
    <location>
        <begin position="237"/>
        <end position="332"/>
    </location>
</feature>
<proteinExistence type="predicted"/>
<dbReference type="RefSeq" id="WP_088823760.1">
    <property type="nucleotide sequence ID" value="NZ_FZLN01000003.1"/>
</dbReference>
<dbReference type="InterPro" id="IPR032687">
    <property type="entry name" value="AraC-type_N"/>
</dbReference>
<organism evidence="3 4">
    <name type="scientific">Acinetobacter apis</name>
    <dbReference type="NCBI Taxonomy" id="1229165"/>
    <lineage>
        <taxon>Bacteria</taxon>
        <taxon>Pseudomonadati</taxon>
        <taxon>Pseudomonadota</taxon>
        <taxon>Gammaproteobacteria</taxon>
        <taxon>Moraxellales</taxon>
        <taxon>Moraxellaceae</taxon>
        <taxon>Acinetobacter</taxon>
    </lineage>
</organism>
<protein>
    <submittedName>
        <fullName evidence="3">Transcriptional regulator, AraC family</fullName>
    </submittedName>
</protein>
<accession>A0A217EGT6</accession>
<dbReference type="PANTHER" id="PTHR47894:SF1">
    <property type="entry name" value="HTH-TYPE TRANSCRIPTIONAL REGULATOR VQSM"/>
    <property type="match status" value="1"/>
</dbReference>
<dbReference type="EMBL" id="FZLN01000003">
    <property type="protein sequence ID" value="SNQ29711.1"/>
    <property type="molecule type" value="Genomic_DNA"/>
</dbReference>
<sequence>MSYDHDYPFIPAHHQLSLLIDLAEQYGVDHHLLLSGSGIFLQDILQGQKLISYHQFQYILTRANSLFKGEDLRFLFGERCLTTPFNDAFQSMLYAKTLKDVFTRYIEFHALICPWLIPRVMYSHEDMIIYWLNAQAPEKLHLVEMTMSAVKAMSRAIYQNKLEWTFEFNCQEPEYIEQYWTHLGDNLKFNQPIHCMRLPLAYLSERLPQHALTMSSVSYLKAQQSLHQQQLTMSFLEQIDQYIMQNIQHAVTLEQVATYFDISPATLKRRLKKHNTHFQAQLDQCRLHTAVILHRVHGFKTEQIAQHLAISDLTNFKRALKRWCGQSNMLMV</sequence>